<evidence type="ECO:0000256" key="2">
    <source>
        <dbReference type="ARBA" id="ARBA00004401"/>
    </source>
</evidence>
<dbReference type="InterPro" id="IPR042089">
    <property type="entry name" value="Peptidase_M13_dom_2"/>
</dbReference>
<comment type="cofactor">
    <cofactor evidence="1">
        <name>Zn(2+)</name>
        <dbReference type="ChEBI" id="CHEBI:29105"/>
    </cofactor>
</comment>
<keyword evidence="6" id="KW-0378">Hydrolase</keyword>
<dbReference type="Pfam" id="PF05649">
    <property type="entry name" value="Peptidase_M13_N"/>
    <property type="match status" value="1"/>
</dbReference>
<evidence type="ECO:0000256" key="9">
    <source>
        <dbReference type="SAM" id="SignalP"/>
    </source>
</evidence>
<organism evidence="12">
    <name type="scientific">Musca domestica</name>
    <name type="common">House fly</name>
    <dbReference type="NCBI Taxonomy" id="7370"/>
    <lineage>
        <taxon>Eukaryota</taxon>
        <taxon>Metazoa</taxon>
        <taxon>Ecdysozoa</taxon>
        <taxon>Arthropoda</taxon>
        <taxon>Hexapoda</taxon>
        <taxon>Insecta</taxon>
        <taxon>Pterygota</taxon>
        <taxon>Neoptera</taxon>
        <taxon>Endopterygota</taxon>
        <taxon>Diptera</taxon>
        <taxon>Brachycera</taxon>
        <taxon>Muscomorpha</taxon>
        <taxon>Muscoidea</taxon>
        <taxon>Muscidae</taxon>
        <taxon>Musca</taxon>
    </lineage>
</organism>
<sequence length="719" mass="83656">MGVIFNGVQLLLLWLAAPSSRLAVAETTTFPIYKQEEAIRAAKSREVLQYMNLSVNPCEDFYEYACGNWPKFHAPPVGKEDSGQTIKTILEEKIEEDLHNLLDENVTLEDSSAARRVKVFYKSCLEARQGEPSHQAFLSDFIKSNGGFPAIPGSSWLAHHHNYDWQHVVAILRYHYGLSVLIGMEVDNNYQTMEENSLYLQEPSTMMPRSLCNARTAQQIDVTDKTYDWVEQEVADNLRLWLSMKKEDALHVAADMVTFEHDLCKAMYVNSSSQDEEEEFIGSLKPENRTREYPRKSLNHFTQQFNNTLDFNAIVSNSFGVGVTKPVFMKSPKYFEQLIQVIEETEEYNKTVVANYIMYRALTYFNFPLNDTPRNRPAYCLQVVKKYFPKVLGDIYYRKYANTLDQHKLARVFEQLKKIMEESLNQEWIEEGTRRLGKKRLSKMSLQFPSYEKFTLNLEFVRNDFWKNLRMIMGEVRAHEVNRLFSAEKPMPKDEVQAYETRMIYRPYHQRIDIGWGVLQAPYYQAALPHGMRYAMIGQKLGQTLATAFDDLGWTADNPDHKVWDSHTAVEYYKNANCFTEQIGNYLHNDPYSYHNATKIRRLIAQSVGLNVAFNAYLDWLFYKNPSNDNEMLSKETLPELDFTNTQLFFIGFAQAHCESRKKPKKLDPLKHHRISPYSKHSLSRYQVNGPLANFIEFGREFHCPIGSEMNVADKCVIY</sequence>
<keyword evidence="7" id="KW-0862">Zinc</keyword>
<dbReference type="GO" id="GO:0016485">
    <property type="term" value="P:protein processing"/>
    <property type="evidence" value="ECO:0007669"/>
    <property type="project" value="TreeGrafter"/>
</dbReference>
<keyword evidence="4" id="KW-0645">Protease</keyword>
<keyword evidence="8" id="KW-0482">Metalloprotease</keyword>
<dbReference type="CDD" id="cd08662">
    <property type="entry name" value="M13"/>
    <property type="match status" value="1"/>
</dbReference>
<dbReference type="GO" id="GO:0004222">
    <property type="term" value="F:metalloendopeptidase activity"/>
    <property type="evidence" value="ECO:0007669"/>
    <property type="project" value="InterPro"/>
</dbReference>
<dbReference type="VEuPathDB" id="VectorBase:MDOMA2_017506"/>
<evidence type="ECO:0000256" key="3">
    <source>
        <dbReference type="ARBA" id="ARBA00007357"/>
    </source>
</evidence>
<keyword evidence="9" id="KW-0732">Signal</keyword>
<dbReference type="Gene3D" id="1.10.1380.10">
    <property type="entry name" value="Neutral endopeptidase , domain2"/>
    <property type="match status" value="1"/>
</dbReference>
<dbReference type="GO" id="GO:0005886">
    <property type="term" value="C:plasma membrane"/>
    <property type="evidence" value="ECO:0007669"/>
    <property type="project" value="UniProtKB-SubCell"/>
</dbReference>
<dbReference type="RefSeq" id="XP_005175460.2">
    <property type="nucleotide sequence ID" value="XM_005175403.4"/>
</dbReference>
<keyword evidence="5" id="KW-0479">Metal-binding</keyword>
<dbReference type="AlphaFoldDB" id="A0A1I8MNI9"/>
<dbReference type="InterPro" id="IPR008753">
    <property type="entry name" value="Peptidase_M13_N"/>
</dbReference>
<dbReference type="PANTHER" id="PTHR11733">
    <property type="entry name" value="ZINC METALLOPROTEASE FAMILY M13 NEPRILYSIN-RELATED"/>
    <property type="match status" value="1"/>
</dbReference>
<dbReference type="VEuPathDB" id="VectorBase:MDOA006845"/>
<dbReference type="KEGG" id="mde:101895290"/>
<dbReference type="PROSITE" id="PS51885">
    <property type="entry name" value="NEPRILYSIN"/>
    <property type="match status" value="1"/>
</dbReference>
<dbReference type="Gene3D" id="3.40.390.10">
    <property type="entry name" value="Collagenase (Catalytic Domain)"/>
    <property type="match status" value="1"/>
</dbReference>
<gene>
    <name evidence="12" type="primary">101895290</name>
</gene>
<evidence type="ECO:0000256" key="4">
    <source>
        <dbReference type="ARBA" id="ARBA00022670"/>
    </source>
</evidence>
<evidence type="ECO:0000259" key="11">
    <source>
        <dbReference type="Pfam" id="PF05649"/>
    </source>
</evidence>
<dbReference type="InterPro" id="IPR018497">
    <property type="entry name" value="Peptidase_M13_C"/>
</dbReference>
<proteinExistence type="inferred from homology"/>
<reference evidence="12" key="1">
    <citation type="submission" date="2020-05" db="UniProtKB">
        <authorList>
            <consortium name="EnsemblMetazoa"/>
        </authorList>
    </citation>
    <scope>IDENTIFICATION</scope>
    <source>
        <strain evidence="12">Aabys</strain>
    </source>
</reference>
<name>A0A1I8MNI9_MUSDO</name>
<feature type="domain" description="Peptidase M13 N-terminal" evidence="11">
    <location>
        <begin position="57"/>
        <end position="447"/>
    </location>
</feature>
<comment type="similarity">
    <text evidence="3">Belongs to the peptidase M13 family.</text>
</comment>
<evidence type="ECO:0000256" key="7">
    <source>
        <dbReference type="ARBA" id="ARBA00022833"/>
    </source>
</evidence>
<evidence type="ECO:0000256" key="5">
    <source>
        <dbReference type="ARBA" id="ARBA00022723"/>
    </source>
</evidence>
<feature type="domain" description="Peptidase M13 C-terminal" evidence="10">
    <location>
        <begin position="505"/>
        <end position="716"/>
    </location>
</feature>
<dbReference type="Pfam" id="PF01431">
    <property type="entry name" value="Peptidase_M13"/>
    <property type="match status" value="1"/>
</dbReference>
<evidence type="ECO:0000256" key="6">
    <source>
        <dbReference type="ARBA" id="ARBA00022801"/>
    </source>
</evidence>
<evidence type="ECO:0000259" key="10">
    <source>
        <dbReference type="Pfam" id="PF01431"/>
    </source>
</evidence>
<evidence type="ECO:0008006" key="13">
    <source>
        <dbReference type="Google" id="ProtNLM"/>
    </source>
</evidence>
<evidence type="ECO:0000313" key="12">
    <source>
        <dbReference type="EnsemblMetazoa" id="MDOA006845-PA"/>
    </source>
</evidence>
<feature type="chain" id="PRO_5014271576" description="Peptidase family M13" evidence="9">
    <location>
        <begin position="26"/>
        <end position="719"/>
    </location>
</feature>
<evidence type="ECO:0000256" key="1">
    <source>
        <dbReference type="ARBA" id="ARBA00001947"/>
    </source>
</evidence>
<dbReference type="eggNOG" id="KOG3624">
    <property type="taxonomic scope" value="Eukaryota"/>
</dbReference>
<dbReference type="VEuPathDB" id="VectorBase:MDOA003529"/>
<dbReference type="EnsemblMetazoa" id="MDOA003529-RA">
    <property type="protein sequence ID" value="MDOA003529-PA"/>
    <property type="gene ID" value="MDOA003529"/>
</dbReference>
<dbReference type="SUPFAM" id="SSF55486">
    <property type="entry name" value="Metalloproteases ('zincins'), catalytic domain"/>
    <property type="match status" value="1"/>
</dbReference>
<feature type="signal peptide" evidence="9">
    <location>
        <begin position="1"/>
        <end position="25"/>
    </location>
</feature>
<accession>A0A1I8MNI9</accession>
<dbReference type="InterPro" id="IPR000718">
    <property type="entry name" value="Peptidase_M13"/>
</dbReference>
<dbReference type="EnsemblMetazoa" id="MDOA006845-RA">
    <property type="protein sequence ID" value="MDOA006845-PA"/>
    <property type="gene ID" value="MDOA006845"/>
</dbReference>
<dbReference type="PANTHER" id="PTHR11733:SF240">
    <property type="entry name" value="GH14155P-RELATED"/>
    <property type="match status" value="1"/>
</dbReference>
<dbReference type="GO" id="GO:0046872">
    <property type="term" value="F:metal ion binding"/>
    <property type="evidence" value="ECO:0007669"/>
    <property type="project" value="UniProtKB-KW"/>
</dbReference>
<dbReference type="InterPro" id="IPR024079">
    <property type="entry name" value="MetalloPept_cat_dom_sf"/>
</dbReference>
<comment type="subcellular location">
    <subcellularLocation>
        <location evidence="2">Cell membrane</location>
        <topology evidence="2">Single-pass type II membrane protein</topology>
    </subcellularLocation>
</comment>
<evidence type="ECO:0000256" key="8">
    <source>
        <dbReference type="ARBA" id="ARBA00023049"/>
    </source>
</evidence>
<protein>
    <recommendedName>
        <fullName evidence="13">Peptidase family M13</fullName>
    </recommendedName>
</protein>
<dbReference type="OrthoDB" id="7912177at2759"/>